<name>A0A645B9V2_9ZZZZ</name>
<dbReference type="EMBL" id="VSSQ01016764">
    <property type="protein sequence ID" value="MPM58444.1"/>
    <property type="molecule type" value="Genomic_DNA"/>
</dbReference>
<reference evidence="1" key="1">
    <citation type="submission" date="2019-08" db="EMBL/GenBank/DDBJ databases">
        <authorList>
            <person name="Kucharzyk K."/>
            <person name="Murdoch R.W."/>
            <person name="Higgins S."/>
            <person name="Loffler F."/>
        </authorList>
    </citation>
    <scope>NUCLEOTIDE SEQUENCE</scope>
</reference>
<accession>A0A645B9V2</accession>
<dbReference type="AlphaFoldDB" id="A0A645B9V2"/>
<proteinExistence type="predicted"/>
<organism evidence="1">
    <name type="scientific">bioreactor metagenome</name>
    <dbReference type="NCBI Taxonomy" id="1076179"/>
    <lineage>
        <taxon>unclassified sequences</taxon>
        <taxon>metagenomes</taxon>
        <taxon>ecological metagenomes</taxon>
    </lineage>
</organism>
<evidence type="ECO:0000313" key="1">
    <source>
        <dbReference type="EMBL" id="MPM58444.1"/>
    </source>
</evidence>
<comment type="caution">
    <text evidence="1">The sequence shown here is derived from an EMBL/GenBank/DDBJ whole genome shotgun (WGS) entry which is preliminary data.</text>
</comment>
<gene>
    <name evidence="1" type="ORF">SDC9_105275</name>
</gene>
<protein>
    <submittedName>
        <fullName evidence="1">Uncharacterized protein</fullName>
    </submittedName>
</protein>
<sequence length="101" mass="11783">MNDLILGVTLKEHFPCLHILEDIESRKAWDPVYSASKPRDFILEKTVLSGVDYKVKLDLRTVDLPIQIHNHDFCTTNLQASQYMEYSRNLFHYPPTSSFLL</sequence>